<feature type="region of interest" description="Disordered" evidence="4">
    <location>
        <begin position="109"/>
        <end position="157"/>
    </location>
</feature>
<feature type="short sequence motif" description="Important for interaction with partner proteins" evidence="2">
    <location>
        <begin position="152"/>
        <end position="157"/>
    </location>
</feature>
<keyword evidence="1 2" id="KW-0238">DNA-binding</keyword>
<keyword evidence="6" id="KW-1185">Reference proteome</keyword>
<dbReference type="GO" id="GO:0003697">
    <property type="term" value="F:single-stranded DNA binding"/>
    <property type="evidence" value="ECO:0007669"/>
    <property type="project" value="UniProtKB-UniRule"/>
</dbReference>
<evidence type="ECO:0000256" key="3">
    <source>
        <dbReference type="RuleBase" id="RU000524"/>
    </source>
</evidence>
<evidence type="ECO:0000313" key="5">
    <source>
        <dbReference type="EMBL" id="SDW87565.1"/>
    </source>
</evidence>
<dbReference type="GO" id="GO:0006281">
    <property type="term" value="P:DNA repair"/>
    <property type="evidence" value="ECO:0007669"/>
    <property type="project" value="UniProtKB-UniRule"/>
</dbReference>
<comment type="caution">
    <text evidence="2">Lacks conserved residue(s) required for the propagation of feature annotation.</text>
</comment>
<proteinExistence type="inferred from homology"/>
<protein>
    <recommendedName>
        <fullName evidence="2 3">Single-stranded DNA-binding protein</fullName>
        <shortName evidence="2">SSB</shortName>
    </recommendedName>
</protein>
<dbReference type="AlphaFoldDB" id="A0A1H2X417"/>
<dbReference type="Pfam" id="PF00436">
    <property type="entry name" value="SSB"/>
    <property type="match status" value="1"/>
</dbReference>
<dbReference type="PROSITE" id="PS50935">
    <property type="entry name" value="SSB"/>
    <property type="match status" value="1"/>
</dbReference>
<dbReference type="InterPro" id="IPR011344">
    <property type="entry name" value="ssDNA-bd"/>
</dbReference>
<dbReference type="Proteomes" id="UP000182589">
    <property type="component" value="Unassembled WGS sequence"/>
</dbReference>
<dbReference type="HAMAP" id="MF_00984">
    <property type="entry name" value="SSB"/>
    <property type="match status" value="1"/>
</dbReference>
<evidence type="ECO:0000256" key="2">
    <source>
        <dbReference type="HAMAP-Rule" id="MF_00984"/>
    </source>
</evidence>
<dbReference type="PANTHER" id="PTHR10302">
    <property type="entry name" value="SINGLE-STRANDED DNA-BINDING PROTEIN"/>
    <property type="match status" value="1"/>
</dbReference>
<dbReference type="CDD" id="cd04496">
    <property type="entry name" value="SSB_OBF"/>
    <property type="match status" value="1"/>
</dbReference>
<dbReference type="GO" id="GO:0009295">
    <property type="term" value="C:nucleoid"/>
    <property type="evidence" value="ECO:0007669"/>
    <property type="project" value="TreeGrafter"/>
</dbReference>
<dbReference type="EMBL" id="FNOJ01000018">
    <property type="protein sequence ID" value="SDW87565.1"/>
    <property type="molecule type" value="Genomic_DNA"/>
</dbReference>
<gene>
    <name evidence="5" type="ORF">SAMN04489725_11830</name>
</gene>
<keyword evidence="2" id="KW-0233">DNA recombination</keyword>
<reference evidence="6" key="1">
    <citation type="submission" date="2016-10" db="EMBL/GenBank/DDBJ databases">
        <authorList>
            <person name="Varghese N."/>
        </authorList>
    </citation>
    <scope>NUCLEOTIDE SEQUENCE [LARGE SCALE GENOMIC DNA]</scope>
    <source>
        <strain evidence="6">DSM 12489</strain>
    </source>
</reference>
<evidence type="ECO:0000256" key="4">
    <source>
        <dbReference type="SAM" id="MobiDB-lite"/>
    </source>
</evidence>
<dbReference type="RefSeq" id="WP_074693587.1">
    <property type="nucleotide sequence ID" value="NZ_FNOJ01000018.1"/>
</dbReference>
<dbReference type="InterPro" id="IPR012340">
    <property type="entry name" value="NA-bd_OB-fold"/>
</dbReference>
<organism evidence="5 6">
    <name type="scientific">Alicyclobacillus hesperidum</name>
    <dbReference type="NCBI Taxonomy" id="89784"/>
    <lineage>
        <taxon>Bacteria</taxon>
        <taxon>Bacillati</taxon>
        <taxon>Bacillota</taxon>
        <taxon>Bacilli</taxon>
        <taxon>Bacillales</taxon>
        <taxon>Alicyclobacillaceae</taxon>
        <taxon>Alicyclobacillus</taxon>
    </lineage>
</organism>
<dbReference type="InterPro" id="IPR000424">
    <property type="entry name" value="Primosome_PriB/ssb"/>
</dbReference>
<dbReference type="NCBIfam" id="TIGR00621">
    <property type="entry name" value="ssb"/>
    <property type="match status" value="1"/>
</dbReference>
<keyword evidence="2" id="KW-0234">DNA repair</keyword>
<dbReference type="GO" id="GO:0006260">
    <property type="term" value="P:DNA replication"/>
    <property type="evidence" value="ECO:0007669"/>
    <property type="project" value="UniProtKB-UniRule"/>
</dbReference>
<accession>A0A1H2X417</accession>
<keyword evidence="2" id="KW-0235">DNA replication</keyword>
<comment type="subunit">
    <text evidence="2">Homotetramer.</text>
</comment>
<dbReference type="Gene3D" id="2.40.50.140">
    <property type="entry name" value="Nucleic acid-binding proteins"/>
    <property type="match status" value="1"/>
</dbReference>
<evidence type="ECO:0000256" key="1">
    <source>
        <dbReference type="ARBA" id="ARBA00023125"/>
    </source>
</evidence>
<evidence type="ECO:0000313" key="6">
    <source>
        <dbReference type="Proteomes" id="UP000182589"/>
    </source>
</evidence>
<sequence length="157" mass="17408">MLNRVILIGRLTADPELRYTNNGTAVASFTLAVDRMRSGQSGERQTDFINIVVWQKQAEIVAQYLQKGRLAAVDGRLQIRTYDNREGQKVRVAEVVAETVRFLDRGSDVAQSAGGFSGGSTPMNRPRPDRSSAPLYEDDPFADDSQTIDISEDDLPF</sequence>
<dbReference type="GO" id="GO:0006310">
    <property type="term" value="P:DNA recombination"/>
    <property type="evidence" value="ECO:0007669"/>
    <property type="project" value="UniProtKB-UniRule"/>
</dbReference>
<dbReference type="STRING" id="89784.SAMN04489725_11830"/>
<dbReference type="SUPFAM" id="SSF50249">
    <property type="entry name" value="Nucleic acid-binding proteins"/>
    <property type="match status" value="1"/>
</dbReference>
<dbReference type="PANTHER" id="PTHR10302:SF27">
    <property type="entry name" value="SINGLE-STRANDED DNA-BINDING PROTEIN"/>
    <property type="match status" value="1"/>
</dbReference>
<keyword evidence="2" id="KW-0227">DNA damage</keyword>
<comment type="function">
    <text evidence="2">Plays an important role in DNA replication, recombination and repair. Binds to ssDNA and to an array of partner proteins to recruit them to their sites of action during DNA metabolism.</text>
</comment>
<name>A0A1H2X417_9BACL</name>